<keyword evidence="3" id="KW-1185">Reference proteome</keyword>
<dbReference type="PANTHER" id="PTHR48248">
    <property type="entry name" value="UVR DOMAIN-CONTAINING PROTEIN"/>
    <property type="match status" value="1"/>
</dbReference>
<keyword evidence="1" id="KW-0175">Coiled coil</keyword>
<feature type="coiled-coil region" evidence="1">
    <location>
        <begin position="26"/>
        <end position="53"/>
    </location>
</feature>
<evidence type="ECO:0000313" key="3">
    <source>
        <dbReference type="Proteomes" id="UP001396334"/>
    </source>
</evidence>
<organism evidence="2 3">
    <name type="scientific">Hibiscus sabdariffa</name>
    <name type="common">roselle</name>
    <dbReference type="NCBI Taxonomy" id="183260"/>
    <lineage>
        <taxon>Eukaryota</taxon>
        <taxon>Viridiplantae</taxon>
        <taxon>Streptophyta</taxon>
        <taxon>Embryophyta</taxon>
        <taxon>Tracheophyta</taxon>
        <taxon>Spermatophyta</taxon>
        <taxon>Magnoliopsida</taxon>
        <taxon>eudicotyledons</taxon>
        <taxon>Gunneridae</taxon>
        <taxon>Pentapetalae</taxon>
        <taxon>rosids</taxon>
        <taxon>malvids</taxon>
        <taxon>Malvales</taxon>
        <taxon>Malvaceae</taxon>
        <taxon>Malvoideae</taxon>
        <taxon>Hibiscus</taxon>
    </lineage>
</organism>
<reference evidence="2 3" key="1">
    <citation type="journal article" date="2024" name="G3 (Bethesda)">
        <title>Genome assembly of Hibiscus sabdariffa L. provides insights into metabolisms of medicinal natural products.</title>
        <authorList>
            <person name="Kim T."/>
        </authorList>
    </citation>
    <scope>NUCLEOTIDE SEQUENCE [LARGE SCALE GENOMIC DNA]</scope>
    <source>
        <strain evidence="2">TK-2024</strain>
        <tissue evidence="2">Old leaves</tissue>
    </source>
</reference>
<proteinExistence type="predicted"/>
<name>A0ABR2U9W5_9ROSI</name>
<evidence type="ECO:0000313" key="2">
    <source>
        <dbReference type="EMBL" id="KAK9046511.1"/>
    </source>
</evidence>
<dbReference type="Proteomes" id="UP001396334">
    <property type="component" value="Unassembled WGS sequence"/>
</dbReference>
<evidence type="ECO:0000256" key="1">
    <source>
        <dbReference type="SAM" id="Coils"/>
    </source>
</evidence>
<accession>A0ABR2U9W5</accession>
<dbReference type="EMBL" id="JBBPBN010000001">
    <property type="protein sequence ID" value="KAK9046511.1"/>
    <property type="molecule type" value="Genomic_DNA"/>
</dbReference>
<comment type="caution">
    <text evidence="2">The sequence shown here is derived from an EMBL/GenBank/DDBJ whole genome shotgun (WGS) entry which is preliminary data.</text>
</comment>
<dbReference type="PANTHER" id="PTHR48248:SF2">
    <property type="match status" value="1"/>
</dbReference>
<protein>
    <submittedName>
        <fullName evidence="2">Uncharacterized protein</fullName>
    </submittedName>
</protein>
<sequence length="96" mass="11215">MTARFKRLKTEMAEISIEQQVIKEGQRQVRTKIEDINEECEQLREETKQIIQQSANTQIRLALMFNILKAREEGDFAKTRQLTQLLRAVMAHSGII</sequence>
<gene>
    <name evidence="2" type="ORF">V6N11_052398</name>
</gene>